<dbReference type="Proteomes" id="UP000664369">
    <property type="component" value="Unassembled WGS sequence"/>
</dbReference>
<dbReference type="InterPro" id="IPR036737">
    <property type="entry name" value="OmpA-like_sf"/>
</dbReference>
<organism evidence="8 9">
    <name type="scientific">Hymenobacter negativus</name>
    <dbReference type="NCBI Taxonomy" id="2795026"/>
    <lineage>
        <taxon>Bacteria</taxon>
        <taxon>Pseudomonadati</taxon>
        <taxon>Bacteroidota</taxon>
        <taxon>Cytophagia</taxon>
        <taxon>Cytophagales</taxon>
        <taxon>Hymenobacteraceae</taxon>
        <taxon>Hymenobacter</taxon>
    </lineage>
</organism>
<dbReference type="EMBL" id="JAGETZ010000001">
    <property type="protein sequence ID" value="MBO2007833.1"/>
    <property type="molecule type" value="Genomic_DNA"/>
</dbReference>
<proteinExistence type="predicted"/>
<dbReference type="PROSITE" id="PS51123">
    <property type="entry name" value="OMPA_2"/>
    <property type="match status" value="1"/>
</dbReference>
<dbReference type="PROSITE" id="PS51820">
    <property type="entry name" value="PA14"/>
    <property type="match status" value="1"/>
</dbReference>
<feature type="signal peptide" evidence="5">
    <location>
        <begin position="1"/>
        <end position="22"/>
    </location>
</feature>
<feature type="chain" id="PRO_5046817175" evidence="5">
    <location>
        <begin position="23"/>
        <end position="386"/>
    </location>
</feature>
<dbReference type="Pfam" id="PF00691">
    <property type="entry name" value="OmpA"/>
    <property type="match status" value="1"/>
</dbReference>
<evidence type="ECO:0000256" key="4">
    <source>
        <dbReference type="PROSITE-ProRule" id="PRU00473"/>
    </source>
</evidence>
<evidence type="ECO:0000256" key="5">
    <source>
        <dbReference type="SAM" id="SignalP"/>
    </source>
</evidence>
<name>A0ABS3Q9X9_9BACT</name>
<dbReference type="PANTHER" id="PTHR30329:SF21">
    <property type="entry name" value="LIPOPROTEIN YIAD-RELATED"/>
    <property type="match status" value="1"/>
</dbReference>
<feature type="domain" description="PA14" evidence="7">
    <location>
        <begin position="29"/>
        <end position="166"/>
    </location>
</feature>
<evidence type="ECO:0000313" key="9">
    <source>
        <dbReference type="Proteomes" id="UP000664369"/>
    </source>
</evidence>
<evidence type="ECO:0000256" key="1">
    <source>
        <dbReference type="ARBA" id="ARBA00004442"/>
    </source>
</evidence>
<dbReference type="RefSeq" id="WP_208173363.1">
    <property type="nucleotide sequence ID" value="NZ_JAGETZ010000001.1"/>
</dbReference>
<evidence type="ECO:0000256" key="2">
    <source>
        <dbReference type="ARBA" id="ARBA00023136"/>
    </source>
</evidence>
<evidence type="ECO:0000259" key="7">
    <source>
        <dbReference type="PROSITE" id="PS51820"/>
    </source>
</evidence>
<dbReference type="PRINTS" id="PR01023">
    <property type="entry name" value="NAFLGMOTY"/>
</dbReference>
<dbReference type="InterPro" id="IPR011658">
    <property type="entry name" value="PA14_dom"/>
</dbReference>
<dbReference type="CDD" id="cd07185">
    <property type="entry name" value="OmpA_C-like"/>
    <property type="match status" value="1"/>
</dbReference>
<dbReference type="PRINTS" id="PR01021">
    <property type="entry name" value="OMPADOMAIN"/>
</dbReference>
<evidence type="ECO:0000256" key="3">
    <source>
        <dbReference type="ARBA" id="ARBA00023237"/>
    </source>
</evidence>
<protein>
    <submittedName>
        <fullName evidence="8">OmpA family protein</fullName>
    </submittedName>
</protein>
<sequence length="386" mass="42034">MKWPLPLLLSIWLAALAWQPLAAQPATSPVGDGLQGDYYEGRNFEHFRLRQVDAVIDFKLRQESPAEGVPVNDYSARWTGWLRPPASGHYVLYITVDDGARLWLDGRQLLDEWRGQPPQTYKVDVDLRAGHAYALRFDYCQYGSYSCGWLGWVQPAQLARADSSASSWRTLWGLTASQPHASTIPTRYLFSHNPAVPIAPPVTPGPKVAPMASPRKATSSLLPTVAVRRPPPRPTAVPALSRPRLVPAVPPVVVAPLAAVAGPPVGLMNQLGSGQAVTLRALYFAQGKADLLPSSAACLDTLATVLAQTPALRLQVQGHTDNQGDSTLNRRLSQQRAEAVRRYLVNHGIASDRLQAVGFGGTRPVADNQVPGLRVHNRRVVLQPLP</sequence>
<evidence type="ECO:0000313" key="8">
    <source>
        <dbReference type="EMBL" id="MBO2007833.1"/>
    </source>
</evidence>
<dbReference type="SUPFAM" id="SSF103088">
    <property type="entry name" value="OmpA-like"/>
    <property type="match status" value="1"/>
</dbReference>
<keyword evidence="9" id="KW-1185">Reference proteome</keyword>
<keyword evidence="2 4" id="KW-0472">Membrane</keyword>
<reference evidence="8 9" key="1">
    <citation type="submission" date="2021-03" db="EMBL/GenBank/DDBJ databases">
        <authorList>
            <person name="Kim M.K."/>
        </authorList>
    </citation>
    <scope>NUCLEOTIDE SEQUENCE [LARGE SCALE GENOMIC DNA]</scope>
    <source>
        <strain evidence="8 9">BT442</strain>
    </source>
</reference>
<comment type="subcellular location">
    <subcellularLocation>
        <location evidence="1">Cell outer membrane</location>
    </subcellularLocation>
</comment>
<comment type="caution">
    <text evidence="8">The sequence shown here is derived from an EMBL/GenBank/DDBJ whole genome shotgun (WGS) entry which is preliminary data.</text>
</comment>
<dbReference type="Pfam" id="PF07691">
    <property type="entry name" value="PA14"/>
    <property type="match status" value="1"/>
</dbReference>
<dbReference type="PANTHER" id="PTHR30329">
    <property type="entry name" value="STATOR ELEMENT OF FLAGELLAR MOTOR COMPLEX"/>
    <property type="match status" value="1"/>
</dbReference>
<dbReference type="InterPro" id="IPR037524">
    <property type="entry name" value="PA14/GLEYA"/>
</dbReference>
<accession>A0ABS3Q9X9</accession>
<dbReference type="Gene3D" id="3.30.1330.60">
    <property type="entry name" value="OmpA-like domain"/>
    <property type="match status" value="1"/>
</dbReference>
<gene>
    <name evidence="8" type="ORF">J4E00_02140</name>
</gene>
<dbReference type="SUPFAM" id="SSF56988">
    <property type="entry name" value="Anthrax protective antigen"/>
    <property type="match status" value="1"/>
</dbReference>
<dbReference type="Gene3D" id="3.90.182.10">
    <property type="entry name" value="Toxin - Anthrax Protective Antigen,domain 1"/>
    <property type="match status" value="1"/>
</dbReference>
<dbReference type="InterPro" id="IPR050330">
    <property type="entry name" value="Bact_OuterMem_StrucFunc"/>
</dbReference>
<dbReference type="InterPro" id="IPR006665">
    <property type="entry name" value="OmpA-like"/>
</dbReference>
<keyword evidence="3" id="KW-0998">Cell outer membrane</keyword>
<dbReference type="InterPro" id="IPR006664">
    <property type="entry name" value="OMP_bac"/>
</dbReference>
<evidence type="ECO:0000259" key="6">
    <source>
        <dbReference type="PROSITE" id="PS51123"/>
    </source>
</evidence>
<dbReference type="SMART" id="SM00758">
    <property type="entry name" value="PA14"/>
    <property type="match status" value="1"/>
</dbReference>
<keyword evidence="5" id="KW-0732">Signal</keyword>
<feature type="domain" description="OmpA-like" evidence="6">
    <location>
        <begin position="272"/>
        <end position="386"/>
    </location>
</feature>